<dbReference type="InterPro" id="IPR049492">
    <property type="entry name" value="BD-FAE-like_dom"/>
</dbReference>
<dbReference type="Gene3D" id="3.40.50.1820">
    <property type="entry name" value="alpha/beta hydrolase"/>
    <property type="match status" value="1"/>
</dbReference>
<evidence type="ECO:0000313" key="4">
    <source>
        <dbReference type="EMBL" id="MDG0792328.1"/>
    </source>
</evidence>
<dbReference type="RefSeq" id="WP_277566140.1">
    <property type="nucleotide sequence ID" value="NZ_JAPDHZ010000003.1"/>
</dbReference>
<dbReference type="PANTHER" id="PTHR48081:SF30">
    <property type="entry name" value="ACETYL-HYDROLASE LIPR-RELATED"/>
    <property type="match status" value="1"/>
</dbReference>
<comment type="similarity">
    <text evidence="1">Belongs to the 'GDXG' lipolytic enzyme family.</text>
</comment>
<keyword evidence="2 4" id="KW-0378">Hydrolase</keyword>
<dbReference type="Proteomes" id="UP001153387">
    <property type="component" value="Unassembled WGS sequence"/>
</dbReference>
<comment type="caution">
    <text evidence="4">The sequence shown here is derived from an EMBL/GenBank/DDBJ whole genome shotgun (WGS) entry which is preliminary data.</text>
</comment>
<evidence type="ECO:0000313" key="5">
    <source>
        <dbReference type="Proteomes" id="UP001153387"/>
    </source>
</evidence>
<evidence type="ECO:0000259" key="3">
    <source>
        <dbReference type="Pfam" id="PF20434"/>
    </source>
</evidence>
<dbReference type="GO" id="GO:0004806">
    <property type="term" value="F:triacylglycerol lipase activity"/>
    <property type="evidence" value="ECO:0007669"/>
    <property type="project" value="TreeGrafter"/>
</dbReference>
<dbReference type="Pfam" id="PF20434">
    <property type="entry name" value="BD-FAE"/>
    <property type="match status" value="1"/>
</dbReference>
<proteinExistence type="inferred from homology"/>
<dbReference type="InterPro" id="IPR050300">
    <property type="entry name" value="GDXG_lipolytic_enzyme"/>
</dbReference>
<organism evidence="4 5">
    <name type="scientific">Cohnella ginsengisoli</name>
    <dbReference type="NCBI Taxonomy" id="425004"/>
    <lineage>
        <taxon>Bacteria</taxon>
        <taxon>Bacillati</taxon>
        <taxon>Bacillota</taxon>
        <taxon>Bacilli</taxon>
        <taxon>Bacillales</taxon>
        <taxon>Paenibacillaceae</taxon>
        <taxon>Cohnella</taxon>
    </lineage>
</organism>
<dbReference type="SUPFAM" id="SSF53474">
    <property type="entry name" value="alpha/beta-Hydrolases"/>
    <property type="match status" value="1"/>
</dbReference>
<evidence type="ECO:0000256" key="2">
    <source>
        <dbReference type="ARBA" id="ARBA00022801"/>
    </source>
</evidence>
<sequence length="298" mass="32458">MSDNGRPIETVIYKETNGARLKLLVCKPDGWHEADGRSAVVWIHGGGWHSGAPEQFLRHGRMMADRGAVSFSVAYRLLPSPGTPDTAGRASSLEDCMADCRSAIRFIRKNASRFGIRPDRIAVVGDSAGGHLAASLAVGPAVGLVDGRDSEQASADADREVSARADLIVDCNGIVDFTGKWKQMIPARPPVAGCEDDAVRAWMERHERAKAWSPLYRVSAGQPPMLILHGLADDVVAPEDAVRFYDAYRSAGNDAELALYPGWRHAFILFDYTAAETEVLRAMGRIEAFLARHGYIQN</sequence>
<reference evidence="4 5" key="1">
    <citation type="submission" date="2022-10" db="EMBL/GenBank/DDBJ databases">
        <title>Comparative genomic analysis of Cohnella hashimotonis sp. nov., isolated from the International Space Station.</title>
        <authorList>
            <person name="Simpson A."/>
            <person name="Venkateswaran K."/>
        </authorList>
    </citation>
    <scope>NUCLEOTIDE SEQUENCE [LARGE SCALE GENOMIC DNA]</scope>
    <source>
        <strain evidence="4 5">DSM 18997</strain>
    </source>
</reference>
<accession>A0A9X4KHX7</accession>
<dbReference type="EMBL" id="JAPDHZ010000003">
    <property type="protein sequence ID" value="MDG0792328.1"/>
    <property type="molecule type" value="Genomic_DNA"/>
</dbReference>
<keyword evidence="5" id="KW-1185">Reference proteome</keyword>
<dbReference type="AlphaFoldDB" id="A0A9X4KHX7"/>
<gene>
    <name evidence="4" type="ORF">OMP38_16730</name>
</gene>
<protein>
    <submittedName>
        <fullName evidence="4">Alpha/beta hydrolase</fullName>
    </submittedName>
</protein>
<dbReference type="InterPro" id="IPR029058">
    <property type="entry name" value="AB_hydrolase_fold"/>
</dbReference>
<name>A0A9X4KHX7_9BACL</name>
<feature type="domain" description="BD-FAE-like" evidence="3">
    <location>
        <begin position="38"/>
        <end position="246"/>
    </location>
</feature>
<dbReference type="PANTHER" id="PTHR48081">
    <property type="entry name" value="AB HYDROLASE SUPERFAMILY PROTEIN C4A8.06C"/>
    <property type="match status" value="1"/>
</dbReference>
<evidence type="ECO:0000256" key="1">
    <source>
        <dbReference type="ARBA" id="ARBA00010515"/>
    </source>
</evidence>